<dbReference type="EMBL" id="KB367803">
    <property type="protein sequence ID" value="ELV10385.1"/>
    <property type="molecule type" value="Genomic_DNA"/>
</dbReference>
<evidence type="ECO:0000256" key="6">
    <source>
        <dbReference type="ARBA" id="ARBA00022990"/>
    </source>
</evidence>
<keyword evidence="12" id="KW-1185">Reference proteome</keyword>
<evidence type="ECO:0000313" key="11">
    <source>
        <dbReference type="EMBL" id="ELV10385.1"/>
    </source>
</evidence>
<dbReference type="AlphaFoldDB" id="L8Y5Y2"/>
<dbReference type="SUPFAM" id="SSF55753">
    <property type="entry name" value="Actin depolymerizing proteins"/>
    <property type="match status" value="2"/>
</dbReference>
<feature type="domain" description="ADF-H" evidence="10">
    <location>
        <begin position="3"/>
        <end position="137"/>
    </location>
</feature>
<organism evidence="11 12">
    <name type="scientific">Tupaia chinensis</name>
    <name type="common">Chinese tree shrew</name>
    <name type="synonym">Tupaia belangeri chinensis</name>
    <dbReference type="NCBI Taxonomy" id="246437"/>
    <lineage>
        <taxon>Eukaryota</taxon>
        <taxon>Metazoa</taxon>
        <taxon>Chordata</taxon>
        <taxon>Craniata</taxon>
        <taxon>Vertebrata</taxon>
        <taxon>Euteleostomi</taxon>
        <taxon>Mammalia</taxon>
        <taxon>Eutheria</taxon>
        <taxon>Euarchontoglires</taxon>
        <taxon>Scandentia</taxon>
        <taxon>Tupaiidae</taxon>
        <taxon>Tupaia</taxon>
    </lineage>
</organism>
<name>L8Y5Y2_TUPCH</name>
<feature type="compositionally biased region" description="Basic residues" evidence="9">
    <location>
        <begin position="338"/>
        <end position="347"/>
    </location>
</feature>
<dbReference type="GO" id="GO:0030016">
    <property type="term" value="C:myofibril"/>
    <property type="evidence" value="ECO:0007669"/>
    <property type="project" value="TreeGrafter"/>
</dbReference>
<evidence type="ECO:0000256" key="7">
    <source>
        <dbReference type="ARBA" id="ARBA00023203"/>
    </source>
</evidence>
<dbReference type="InterPro" id="IPR029006">
    <property type="entry name" value="ADF-H/Gelsolin-like_dom_sf"/>
</dbReference>
<dbReference type="GO" id="GO:0048471">
    <property type="term" value="C:perinuclear region of cytoplasm"/>
    <property type="evidence" value="ECO:0007669"/>
    <property type="project" value="UniProtKB-SubCell"/>
</dbReference>
<evidence type="ECO:0000256" key="1">
    <source>
        <dbReference type="ARBA" id="ARBA00004245"/>
    </source>
</evidence>
<comment type="similarity">
    <text evidence="3">Belongs to the actin-binding proteins ADF family. Twinfilin subfamily.</text>
</comment>
<dbReference type="PROSITE" id="PS51263">
    <property type="entry name" value="ADF_H"/>
    <property type="match status" value="2"/>
</dbReference>
<dbReference type="PANTHER" id="PTHR13759:SF9">
    <property type="entry name" value="TWINFILIN-2"/>
    <property type="match status" value="1"/>
</dbReference>
<keyword evidence="4" id="KW-0963">Cytoplasm</keyword>
<accession>L8Y5Y2</accession>
<proteinExistence type="inferred from homology"/>
<dbReference type="PANTHER" id="PTHR13759">
    <property type="entry name" value="TWINFILIN"/>
    <property type="match status" value="1"/>
</dbReference>
<dbReference type="FunFam" id="3.40.20.10:FF:000012">
    <property type="entry name" value="Twinfilin-1 isoform 1"/>
    <property type="match status" value="1"/>
</dbReference>
<keyword evidence="5" id="KW-0677">Repeat</keyword>
<dbReference type="eggNOG" id="KOG1747">
    <property type="taxonomic scope" value="Eukaryota"/>
</dbReference>
<dbReference type="GO" id="GO:0051015">
    <property type="term" value="F:actin filament binding"/>
    <property type="evidence" value="ECO:0007669"/>
    <property type="project" value="TreeGrafter"/>
</dbReference>
<dbReference type="SMART" id="SM00102">
    <property type="entry name" value="ADF"/>
    <property type="match status" value="2"/>
</dbReference>
<dbReference type="InParanoid" id="L8Y5Y2"/>
<dbReference type="Proteomes" id="UP000011518">
    <property type="component" value="Unassembled WGS sequence"/>
</dbReference>
<evidence type="ECO:0000256" key="5">
    <source>
        <dbReference type="ARBA" id="ARBA00022737"/>
    </source>
</evidence>
<dbReference type="Pfam" id="PF00241">
    <property type="entry name" value="Cofilin_ADF"/>
    <property type="match status" value="2"/>
</dbReference>
<dbReference type="STRING" id="246437.L8Y5Y2"/>
<reference evidence="12" key="1">
    <citation type="submission" date="2012-07" db="EMBL/GenBank/DDBJ databases">
        <title>Genome of the Chinese tree shrew, a rising model animal genetically related to primates.</title>
        <authorList>
            <person name="Zhang G."/>
            <person name="Fan Y."/>
            <person name="Yao Y."/>
            <person name="Huang Z."/>
        </authorList>
    </citation>
    <scope>NUCLEOTIDE SEQUENCE [LARGE SCALE GENOMIC DNA]</scope>
</reference>
<sequence>MFLVLVATEELKEFFARARAGSVRLIKVVIEDEQLVLGASQELGGRWDQDYDRAVLPLLDAQQPCYLLYRLDSQNAQGFEWLFLAWSPDNSPVRLKMLYAATRATVKKEFGGGHIKDELFGTVKDDLSFAGYQKHLSSCAAPAPLTSAERELQQIRINEVKTEISVESKHQTLQGLAFPLQPEAQRALQQLRQKLIDYIQLKLDLERETIELVHTEPTDVARLPSRVPRDAARYHFFLYKHTHEGCRAGVAGRLAQLPVPAVFIYSMPGYKCSIRERMLYSSCKSRLLDSAEQDFQLEIAKKIEIGDGAELTAEFLYDEVHPKQHAFKQAFAKPKGPGGKRGHKRLIRGPGENGDDS</sequence>
<evidence type="ECO:0000256" key="4">
    <source>
        <dbReference type="ARBA" id="ARBA00022490"/>
    </source>
</evidence>
<evidence type="ECO:0000256" key="3">
    <source>
        <dbReference type="ARBA" id="ARBA00009557"/>
    </source>
</evidence>
<dbReference type="GO" id="GO:0003785">
    <property type="term" value="F:actin monomer binding"/>
    <property type="evidence" value="ECO:0007669"/>
    <property type="project" value="TreeGrafter"/>
</dbReference>
<keyword evidence="6" id="KW-0007">Acetylation</keyword>
<dbReference type="GO" id="GO:0030042">
    <property type="term" value="P:actin filament depolymerization"/>
    <property type="evidence" value="ECO:0007669"/>
    <property type="project" value="TreeGrafter"/>
</dbReference>
<dbReference type="GO" id="GO:0051016">
    <property type="term" value="P:barbed-end actin filament capping"/>
    <property type="evidence" value="ECO:0007669"/>
    <property type="project" value="TreeGrafter"/>
</dbReference>
<protein>
    <submittedName>
        <fullName evidence="11">Twinfilin-2</fullName>
    </submittedName>
</protein>
<feature type="region of interest" description="Disordered" evidence="9">
    <location>
        <begin position="330"/>
        <end position="357"/>
    </location>
</feature>
<dbReference type="CDD" id="cd11284">
    <property type="entry name" value="ADF_Twf-C_like"/>
    <property type="match status" value="1"/>
</dbReference>
<dbReference type="InterPro" id="IPR028458">
    <property type="entry name" value="Twinfilin"/>
</dbReference>
<dbReference type="CDD" id="cd11285">
    <property type="entry name" value="ADF_Twf-N_like"/>
    <property type="match status" value="1"/>
</dbReference>
<keyword evidence="7" id="KW-0009">Actin-binding</keyword>
<feature type="domain" description="ADF-H" evidence="10">
    <location>
        <begin position="175"/>
        <end position="321"/>
    </location>
</feature>
<dbReference type="InterPro" id="IPR002108">
    <property type="entry name" value="ADF-H"/>
</dbReference>
<evidence type="ECO:0000259" key="10">
    <source>
        <dbReference type="PROSITE" id="PS51263"/>
    </source>
</evidence>
<evidence type="ECO:0000313" key="12">
    <source>
        <dbReference type="Proteomes" id="UP000011518"/>
    </source>
</evidence>
<reference evidence="12" key="2">
    <citation type="journal article" date="2013" name="Nat. Commun.">
        <title>Genome of the Chinese tree shrew.</title>
        <authorList>
            <person name="Fan Y."/>
            <person name="Huang Z.Y."/>
            <person name="Cao C.C."/>
            <person name="Chen C.S."/>
            <person name="Chen Y.X."/>
            <person name="Fan D.D."/>
            <person name="He J."/>
            <person name="Hou H.L."/>
            <person name="Hu L."/>
            <person name="Hu X.T."/>
            <person name="Jiang X.T."/>
            <person name="Lai R."/>
            <person name="Lang Y.S."/>
            <person name="Liang B."/>
            <person name="Liao S.G."/>
            <person name="Mu D."/>
            <person name="Ma Y.Y."/>
            <person name="Niu Y.Y."/>
            <person name="Sun X.Q."/>
            <person name="Xia J.Q."/>
            <person name="Xiao J."/>
            <person name="Xiong Z.Q."/>
            <person name="Xu L."/>
            <person name="Yang L."/>
            <person name="Zhang Y."/>
            <person name="Zhao W."/>
            <person name="Zhao X.D."/>
            <person name="Zheng Y.T."/>
            <person name="Zhou J.M."/>
            <person name="Zhu Y.B."/>
            <person name="Zhang G.J."/>
            <person name="Wang J."/>
            <person name="Yao Y.G."/>
        </authorList>
    </citation>
    <scope>NUCLEOTIDE SEQUENCE [LARGE SCALE GENOMIC DNA]</scope>
</reference>
<keyword evidence="8" id="KW-0206">Cytoskeleton</keyword>
<gene>
    <name evidence="11" type="ORF">TREES_T100010311</name>
</gene>
<dbReference type="FunFam" id="3.40.20.10:FF:000007">
    <property type="entry name" value="Twinfilin-1 isoform 1"/>
    <property type="match status" value="1"/>
</dbReference>
<evidence type="ECO:0000256" key="9">
    <source>
        <dbReference type="SAM" id="MobiDB-lite"/>
    </source>
</evidence>
<dbReference type="GO" id="GO:0010591">
    <property type="term" value="P:regulation of lamellipodium assembly"/>
    <property type="evidence" value="ECO:0007669"/>
    <property type="project" value="TreeGrafter"/>
</dbReference>
<comment type="subcellular location">
    <subcellularLocation>
        <location evidence="1">Cytoplasm</location>
        <location evidence="1">Cytoskeleton</location>
    </subcellularLocation>
    <subcellularLocation>
        <location evidence="2">Cytoplasm</location>
        <location evidence="2">Perinuclear region</location>
    </subcellularLocation>
</comment>
<evidence type="ECO:0000256" key="8">
    <source>
        <dbReference type="ARBA" id="ARBA00023212"/>
    </source>
</evidence>
<dbReference type="GO" id="GO:0005884">
    <property type="term" value="C:actin filament"/>
    <property type="evidence" value="ECO:0007669"/>
    <property type="project" value="TreeGrafter"/>
</dbReference>
<dbReference type="GO" id="GO:0010976">
    <property type="term" value="P:positive regulation of neuron projection development"/>
    <property type="evidence" value="ECO:0007669"/>
    <property type="project" value="TreeGrafter"/>
</dbReference>
<evidence type="ECO:0000256" key="2">
    <source>
        <dbReference type="ARBA" id="ARBA00004556"/>
    </source>
</evidence>
<dbReference type="FunCoup" id="L8Y5Y2">
    <property type="interactions" value="449"/>
</dbReference>
<dbReference type="Gene3D" id="3.40.20.10">
    <property type="entry name" value="Severin"/>
    <property type="match status" value="2"/>
</dbReference>